<accession>A0AAV4G2Z6</accession>
<dbReference type="Proteomes" id="UP000762676">
    <property type="component" value="Unassembled WGS sequence"/>
</dbReference>
<reference evidence="1 2" key="1">
    <citation type="journal article" date="2021" name="Elife">
        <title>Chloroplast acquisition without the gene transfer in kleptoplastic sea slugs, Plakobranchus ocellatus.</title>
        <authorList>
            <person name="Maeda T."/>
            <person name="Takahashi S."/>
            <person name="Yoshida T."/>
            <person name="Shimamura S."/>
            <person name="Takaki Y."/>
            <person name="Nagai Y."/>
            <person name="Toyoda A."/>
            <person name="Suzuki Y."/>
            <person name="Arimoto A."/>
            <person name="Ishii H."/>
            <person name="Satoh N."/>
            <person name="Nishiyama T."/>
            <person name="Hasebe M."/>
            <person name="Maruyama T."/>
            <person name="Minagawa J."/>
            <person name="Obokata J."/>
            <person name="Shigenobu S."/>
        </authorList>
    </citation>
    <scope>NUCLEOTIDE SEQUENCE [LARGE SCALE GENOMIC DNA]</scope>
</reference>
<organism evidence="1 2">
    <name type="scientific">Elysia marginata</name>
    <dbReference type="NCBI Taxonomy" id="1093978"/>
    <lineage>
        <taxon>Eukaryota</taxon>
        <taxon>Metazoa</taxon>
        <taxon>Spiralia</taxon>
        <taxon>Lophotrochozoa</taxon>
        <taxon>Mollusca</taxon>
        <taxon>Gastropoda</taxon>
        <taxon>Heterobranchia</taxon>
        <taxon>Euthyneura</taxon>
        <taxon>Panpulmonata</taxon>
        <taxon>Sacoglossa</taxon>
        <taxon>Placobranchoidea</taxon>
        <taxon>Plakobranchidae</taxon>
        <taxon>Elysia</taxon>
    </lineage>
</organism>
<sequence>MRSMIVPSHTRRKDATHKVVKRIKDIAVNIPLKQLNEEAPTRRRLRSRNPFYNAKIENITATGEWRKEWENYIPTRGSIITNPTQPLPGFTTLERKHWVITNRLRTRHAKTAYMIHR</sequence>
<proteinExistence type="predicted"/>
<dbReference type="EMBL" id="BMAT01011802">
    <property type="protein sequence ID" value="GFR79395.1"/>
    <property type="molecule type" value="Genomic_DNA"/>
</dbReference>
<comment type="caution">
    <text evidence="1">The sequence shown here is derived from an EMBL/GenBank/DDBJ whole genome shotgun (WGS) entry which is preliminary data.</text>
</comment>
<evidence type="ECO:0000313" key="1">
    <source>
        <dbReference type="EMBL" id="GFR79395.1"/>
    </source>
</evidence>
<evidence type="ECO:0000313" key="2">
    <source>
        <dbReference type="Proteomes" id="UP000762676"/>
    </source>
</evidence>
<keyword evidence="2" id="KW-1185">Reference proteome</keyword>
<protein>
    <submittedName>
        <fullName evidence="1">Uncharacterized protein</fullName>
    </submittedName>
</protein>
<gene>
    <name evidence="1" type="ORF">ElyMa_005873700</name>
</gene>
<dbReference type="AlphaFoldDB" id="A0AAV4G2Z6"/>
<name>A0AAV4G2Z6_9GAST</name>